<evidence type="ECO:0000313" key="5">
    <source>
        <dbReference type="Proteomes" id="UP001341281"/>
    </source>
</evidence>
<keyword evidence="2" id="KW-1133">Transmembrane helix</keyword>
<dbReference type="InterPro" id="IPR055298">
    <property type="entry name" value="AtLOH3-like"/>
</dbReference>
<dbReference type="SUPFAM" id="SSF53098">
    <property type="entry name" value="Ribonuclease H-like"/>
    <property type="match status" value="1"/>
</dbReference>
<keyword evidence="5" id="KW-1185">Reference proteome</keyword>
<keyword evidence="2" id="KW-0812">Transmembrane</keyword>
<feature type="domain" description="HAT C-terminal dimerisation" evidence="3">
    <location>
        <begin position="322"/>
        <end position="379"/>
    </location>
</feature>
<dbReference type="PANTHER" id="PTHR11697:SF230">
    <property type="entry name" value="ZINC FINGER, MYM DOMAIN CONTAINING 1"/>
    <property type="match status" value="1"/>
</dbReference>
<protein>
    <recommendedName>
        <fullName evidence="3">HAT C-terminal dimerisation domain-containing protein</fullName>
    </recommendedName>
</protein>
<evidence type="ECO:0000256" key="1">
    <source>
        <dbReference type="SAM" id="MobiDB-lite"/>
    </source>
</evidence>
<dbReference type="InterPro" id="IPR012337">
    <property type="entry name" value="RNaseH-like_sf"/>
</dbReference>
<dbReference type="Pfam" id="PF05699">
    <property type="entry name" value="Dimer_Tnp_hAT"/>
    <property type="match status" value="1"/>
</dbReference>
<evidence type="ECO:0000313" key="4">
    <source>
        <dbReference type="EMBL" id="WVZ71829.1"/>
    </source>
</evidence>
<accession>A0AAQ3THD7</accession>
<sequence length="428" mass="48686">MLVFKMKKSKTIVSYFGRVPTAQSQPAPSPAAEIVETRIVDGEQLNQTPPKRQGQEAAAAEVNQTHTPPEQETLRVECSDDNPDFAEDEDTNPILDPEDIIADPGMRKPIEEMHPNVRDDAKREYVLLELKILVRLLGQTNDLSQCLQRKDQNIVRAVGLIAITLEKINEIREHGWEELYDEVNKFCVEHHINIPNMGDTVTVRGRSRGRGGQQVTYHHHFKNEIFNVVHDQIIVELNNRFAERSTELLRCIACLDPRNSFEAFDVEKLVQLAKIYDSDFSHYECGVLRVQLGNFISDVRADPSFISCTDLGLLAVKMVQSRRHTAFSLVYRLVVLALILPVATATVERAFSAMKIIKTELRNKMGDEWLNHRMVCYIERGVFASIKNDDIVKRFQELKTRRKKLPKLLGAVVNENEDVGASNAPNLH</sequence>
<dbReference type="Proteomes" id="UP001341281">
    <property type="component" value="Chromosome 04"/>
</dbReference>
<dbReference type="EMBL" id="CP144748">
    <property type="protein sequence ID" value="WVZ71829.1"/>
    <property type="molecule type" value="Genomic_DNA"/>
</dbReference>
<proteinExistence type="predicted"/>
<gene>
    <name evidence="4" type="ORF">U9M48_020364</name>
</gene>
<dbReference type="GO" id="GO:0046983">
    <property type="term" value="F:protein dimerization activity"/>
    <property type="evidence" value="ECO:0007669"/>
    <property type="project" value="InterPro"/>
</dbReference>
<evidence type="ECO:0000256" key="2">
    <source>
        <dbReference type="SAM" id="Phobius"/>
    </source>
</evidence>
<feature type="region of interest" description="Disordered" evidence="1">
    <location>
        <begin position="43"/>
        <end position="73"/>
    </location>
</feature>
<name>A0AAQ3THD7_PASNO</name>
<keyword evidence="2" id="KW-0472">Membrane</keyword>
<dbReference type="PANTHER" id="PTHR11697">
    <property type="entry name" value="GENERAL TRANSCRIPTION FACTOR 2-RELATED ZINC FINGER PROTEIN"/>
    <property type="match status" value="1"/>
</dbReference>
<evidence type="ECO:0000259" key="3">
    <source>
        <dbReference type="Pfam" id="PF05699"/>
    </source>
</evidence>
<dbReference type="AlphaFoldDB" id="A0AAQ3THD7"/>
<reference evidence="4 5" key="1">
    <citation type="submission" date="2024-02" db="EMBL/GenBank/DDBJ databases">
        <title>High-quality chromosome-scale genome assembly of Pensacola bahiagrass (Paspalum notatum Flugge var. saurae).</title>
        <authorList>
            <person name="Vega J.M."/>
            <person name="Podio M."/>
            <person name="Orjuela J."/>
            <person name="Siena L.A."/>
            <person name="Pessino S.C."/>
            <person name="Combes M.C."/>
            <person name="Mariac C."/>
            <person name="Albertini E."/>
            <person name="Pupilli F."/>
            <person name="Ortiz J.P.A."/>
            <person name="Leblanc O."/>
        </authorList>
    </citation>
    <scope>NUCLEOTIDE SEQUENCE [LARGE SCALE GENOMIC DNA]</scope>
    <source>
        <strain evidence="4">R1</strain>
        <tissue evidence="4">Leaf</tissue>
    </source>
</reference>
<feature type="transmembrane region" description="Helical" evidence="2">
    <location>
        <begin position="329"/>
        <end position="347"/>
    </location>
</feature>
<organism evidence="4 5">
    <name type="scientific">Paspalum notatum var. saurae</name>
    <dbReference type="NCBI Taxonomy" id="547442"/>
    <lineage>
        <taxon>Eukaryota</taxon>
        <taxon>Viridiplantae</taxon>
        <taxon>Streptophyta</taxon>
        <taxon>Embryophyta</taxon>
        <taxon>Tracheophyta</taxon>
        <taxon>Spermatophyta</taxon>
        <taxon>Magnoliopsida</taxon>
        <taxon>Liliopsida</taxon>
        <taxon>Poales</taxon>
        <taxon>Poaceae</taxon>
        <taxon>PACMAD clade</taxon>
        <taxon>Panicoideae</taxon>
        <taxon>Andropogonodae</taxon>
        <taxon>Paspaleae</taxon>
        <taxon>Paspalinae</taxon>
        <taxon>Paspalum</taxon>
    </lineage>
</organism>
<dbReference type="InterPro" id="IPR008906">
    <property type="entry name" value="HATC_C_dom"/>
</dbReference>